<evidence type="ECO:0000313" key="2">
    <source>
        <dbReference type="Proteomes" id="UP000318437"/>
    </source>
</evidence>
<gene>
    <name evidence="1" type="ORF">Pla144_29730</name>
</gene>
<accession>A0A5C6CQN3</accession>
<comment type="caution">
    <text evidence="1">The sequence shown here is derived from an EMBL/GenBank/DDBJ whole genome shotgun (WGS) entry which is preliminary data.</text>
</comment>
<sequence length="74" mass="8742">MSFRGEYHDLRNLSGTVSAVPFRVMEQPRFLKSWNSCRNDFVVTLITTQHLELRISLCHFKIVRLLGHFLDNFC</sequence>
<reference evidence="1 2" key="1">
    <citation type="submission" date="2019-02" db="EMBL/GenBank/DDBJ databases">
        <title>Deep-cultivation of Planctomycetes and their phenomic and genomic characterization uncovers novel biology.</title>
        <authorList>
            <person name="Wiegand S."/>
            <person name="Jogler M."/>
            <person name="Boedeker C."/>
            <person name="Pinto D."/>
            <person name="Vollmers J."/>
            <person name="Rivas-Marin E."/>
            <person name="Kohn T."/>
            <person name="Peeters S.H."/>
            <person name="Heuer A."/>
            <person name="Rast P."/>
            <person name="Oberbeckmann S."/>
            <person name="Bunk B."/>
            <person name="Jeske O."/>
            <person name="Meyerdierks A."/>
            <person name="Storesund J.E."/>
            <person name="Kallscheuer N."/>
            <person name="Luecker S."/>
            <person name="Lage O.M."/>
            <person name="Pohl T."/>
            <person name="Merkel B.J."/>
            <person name="Hornburger P."/>
            <person name="Mueller R.-W."/>
            <person name="Bruemmer F."/>
            <person name="Labrenz M."/>
            <person name="Spormann A.M."/>
            <person name="Op Den Camp H."/>
            <person name="Overmann J."/>
            <person name="Amann R."/>
            <person name="Jetten M.S.M."/>
            <person name="Mascher T."/>
            <person name="Medema M.H."/>
            <person name="Devos D.P."/>
            <person name="Kaster A.-K."/>
            <person name="Ovreas L."/>
            <person name="Rohde M."/>
            <person name="Galperin M.Y."/>
            <person name="Jogler C."/>
        </authorList>
    </citation>
    <scope>NUCLEOTIDE SEQUENCE [LARGE SCALE GENOMIC DNA]</scope>
    <source>
        <strain evidence="1 2">Pla144</strain>
    </source>
</reference>
<dbReference type="AlphaFoldDB" id="A0A5C6CQN3"/>
<protein>
    <submittedName>
        <fullName evidence="1">Uncharacterized protein</fullName>
    </submittedName>
</protein>
<dbReference type="EMBL" id="SJPS01000004">
    <property type="protein sequence ID" value="TWU25761.1"/>
    <property type="molecule type" value="Genomic_DNA"/>
</dbReference>
<name>A0A5C6CQN3_9BACT</name>
<dbReference type="Proteomes" id="UP000318437">
    <property type="component" value="Unassembled WGS sequence"/>
</dbReference>
<organism evidence="1 2">
    <name type="scientific">Bythopirellula polymerisocia</name>
    <dbReference type="NCBI Taxonomy" id="2528003"/>
    <lineage>
        <taxon>Bacteria</taxon>
        <taxon>Pseudomonadati</taxon>
        <taxon>Planctomycetota</taxon>
        <taxon>Planctomycetia</taxon>
        <taxon>Pirellulales</taxon>
        <taxon>Lacipirellulaceae</taxon>
        <taxon>Bythopirellula</taxon>
    </lineage>
</organism>
<evidence type="ECO:0000313" key="1">
    <source>
        <dbReference type="EMBL" id="TWU25761.1"/>
    </source>
</evidence>
<keyword evidence="2" id="KW-1185">Reference proteome</keyword>
<proteinExistence type="predicted"/>